<organism evidence="16 17">
    <name type="scientific">Candidatus Limosilactobacillus merdipullorum</name>
    <dbReference type="NCBI Taxonomy" id="2838653"/>
    <lineage>
        <taxon>Bacteria</taxon>
        <taxon>Bacillati</taxon>
        <taxon>Bacillota</taxon>
        <taxon>Bacilli</taxon>
        <taxon>Lactobacillales</taxon>
        <taxon>Lactobacillaceae</taxon>
        <taxon>Limosilactobacillus</taxon>
    </lineage>
</organism>
<name>A0A9D1QPD8_9LACO</name>
<dbReference type="SUPFAM" id="SSF81573">
    <property type="entry name" value="F1F0 ATP synthase subunit B, membrane domain"/>
    <property type="match status" value="1"/>
</dbReference>
<feature type="region of interest" description="Disordered" evidence="15">
    <location>
        <begin position="71"/>
        <end position="95"/>
    </location>
</feature>
<accession>A0A9D1QPD8</accession>
<evidence type="ECO:0000256" key="7">
    <source>
        <dbReference type="ARBA" id="ARBA00022989"/>
    </source>
</evidence>
<evidence type="ECO:0000313" key="17">
    <source>
        <dbReference type="Proteomes" id="UP000886878"/>
    </source>
</evidence>
<keyword evidence="8 13" id="KW-0406">Ion transport</keyword>
<evidence type="ECO:0000256" key="6">
    <source>
        <dbReference type="ARBA" id="ARBA00022781"/>
    </source>
</evidence>
<keyword evidence="5 13" id="KW-0812">Transmembrane</keyword>
<dbReference type="AlphaFoldDB" id="A0A9D1QPD8"/>
<dbReference type="GO" id="GO:0045259">
    <property type="term" value="C:proton-transporting ATP synthase complex"/>
    <property type="evidence" value="ECO:0007669"/>
    <property type="project" value="UniProtKB-KW"/>
</dbReference>
<dbReference type="GO" id="GO:0046933">
    <property type="term" value="F:proton-transporting ATP synthase activity, rotational mechanism"/>
    <property type="evidence" value="ECO:0007669"/>
    <property type="project" value="UniProtKB-UniRule"/>
</dbReference>
<dbReference type="GO" id="GO:0046961">
    <property type="term" value="F:proton-transporting ATPase activity, rotational mechanism"/>
    <property type="evidence" value="ECO:0007669"/>
    <property type="project" value="TreeGrafter"/>
</dbReference>
<dbReference type="EMBL" id="DXGK01000124">
    <property type="protein sequence ID" value="HIW70877.1"/>
    <property type="molecule type" value="Genomic_DNA"/>
</dbReference>
<dbReference type="CDD" id="cd06503">
    <property type="entry name" value="ATP-synt_Fo_b"/>
    <property type="match status" value="1"/>
</dbReference>
<dbReference type="HAMAP" id="MF_01398">
    <property type="entry name" value="ATP_synth_b_bprime"/>
    <property type="match status" value="1"/>
</dbReference>
<dbReference type="NCBIfam" id="TIGR01144">
    <property type="entry name" value="ATP_synt_b"/>
    <property type="match status" value="1"/>
</dbReference>
<evidence type="ECO:0000256" key="8">
    <source>
        <dbReference type="ARBA" id="ARBA00023065"/>
    </source>
</evidence>
<evidence type="ECO:0000256" key="12">
    <source>
        <dbReference type="ARBA" id="ARBA00037847"/>
    </source>
</evidence>
<gene>
    <name evidence="13 16" type="primary">atpF</name>
    <name evidence="16" type="ORF">H9876_05885</name>
</gene>
<proteinExistence type="inferred from homology"/>
<comment type="similarity">
    <text evidence="1 13 14">Belongs to the ATPase B chain family.</text>
</comment>
<protein>
    <recommendedName>
        <fullName evidence="13">ATP synthase subunit b</fullName>
    </recommendedName>
    <alternativeName>
        <fullName evidence="13">ATP synthase F(0) sector subunit b</fullName>
    </alternativeName>
    <alternativeName>
        <fullName evidence="13">ATPase subunit I</fullName>
    </alternativeName>
    <alternativeName>
        <fullName evidence="13">F-type ATPase subunit b</fullName>
        <shortName evidence="13">F-ATPase subunit b</shortName>
    </alternativeName>
</protein>
<evidence type="ECO:0000313" key="16">
    <source>
        <dbReference type="EMBL" id="HIW70877.1"/>
    </source>
</evidence>
<dbReference type="GO" id="GO:0005886">
    <property type="term" value="C:plasma membrane"/>
    <property type="evidence" value="ECO:0007669"/>
    <property type="project" value="UniProtKB-SubCell"/>
</dbReference>
<dbReference type="Gene3D" id="6.10.250.1580">
    <property type="match status" value="1"/>
</dbReference>
<keyword evidence="7 13" id="KW-1133">Transmembrane helix</keyword>
<comment type="caution">
    <text evidence="16">The sequence shown here is derived from an EMBL/GenBank/DDBJ whole genome shotgun (WGS) entry which is preliminary data.</text>
</comment>
<evidence type="ECO:0000256" key="14">
    <source>
        <dbReference type="RuleBase" id="RU003848"/>
    </source>
</evidence>
<dbReference type="PANTHER" id="PTHR33445">
    <property type="entry name" value="ATP SYNTHASE SUBUNIT B', CHLOROPLASTIC"/>
    <property type="match status" value="1"/>
</dbReference>
<evidence type="ECO:0000256" key="2">
    <source>
        <dbReference type="ARBA" id="ARBA00022448"/>
    </source>
</evidence>
<keyword evidence="10 13" id="KW-0066">ATP synthesis</keyword>
<keyword evidence="9 13" id="KW-0472">Membrane</keyword>
<keyword evidence="6 13" id="KW-0375">Hydrogen ion transport</keyword>
<reference evidence="16" key="1">
    <citation type="journal article" date="2021" name="PeerJ">
        <title>Extensive microbial diversity within the chicken gut microbiome revealed by metagenomics and culture.</title>
        <authorList>
            <person name="Gilroy R."/>
            <person name="Ravi A."/>
            <person name="Getino M."/>
            <person name="Pursley I."/>
            <person name="Horton D.L."/>
            <person name="Alikhan N.F."/>
            <person name="Baker D."/>
            <person name="Gharbi K."/>
            <person name="Hall N."/>
            <person name="Watson M."/>
            <person name="Adriaenssens E.M."/>
            <person name="Foster-Nyarko E."/>
            <person name="Jarju S."/>
            <person name="Secka A."/>
            <person name="Antonio M."/>
            <person name="Oren A."/>
            <person name="Chaudhuri R.R."/>
            <person name="La Ragione R."/>
            <person name="Hildebrand F."/>
            <person name="Pallen M.J."/>
        </authorList>
    </citation>
    <scope>NUCLEOTIDE SEQUENCE</scope>
    <source>
        <strain evidence="16">ChiHejej3B27-2180</strain>
    </source>
</reference>
<dbReference type="InterPro" id="IPR050059">
    <property type="entry name" value="ATP_synthase_B_chain"/>
</dbReference>
<reference evidence="16" key="2">
    <citation type="submission" date="2021-04" db="EMBL/GenBank/DDBJ databases">
        <authorList>
            <person name="Gilroy R."/>
        </authorList>
    </citation>
    <scope>NUCLEOTIDE SEQUENCE</scope>
    <source>
        <strain evidence="16">ChiHejej3B27-2180</strain>
    </source>
</reference>
<dbReference type="GO" id="GO:0012505">
    <property type="term" value="C:endomembrane system"/>
    <property type="evidence" value="ECO:0007669"/>
    <property type="project" value="UniProtKB-SubCell"/>
</dbReference>
<dbReference type="Proteomes" id="UP000886878">
    <property type="component" value="Unassembled WGS sequence"/>
</dbReference>
<comment type="function">
    <text evidence="11 13">F(1)F(0) ATP synthase produces ATP from ADP in the presence of a proton or sodium gradient. F-type ATPases consist of two structural domains, F(1) containing the extramembraneous catalytic core and F(0) containing the membrane proton channel, linked together by a central stalk and a peripheral stalk. During catalysis, ATP synthesis in the catalytic domain of F(1) is coupled via a rotary mechanism of the central stalk subunits to proton translocation.</text>
</comment>
<evidence type="ECO:0000256" key="9">
    <source>
        <dbReference type="ARBA" id="ARBA00023136"/>
    </source>
</evidence>
<evidence type="ECO:0000256" key="10">
    <source>
        <dbReference type="ARBA" id="ARBA00023310"/>
    </source>
</evidence>
<dbReference type="PANTHER" id="PTHR33445:SF1">
    <property type="entry name" value="ATP SYNTHASE SUBUNIT B"/>
    <property type="match status" value="1"/>
</dbReference>
<evidence type="ECO:0000256" key="15">
    <source>
        <dbReference type="SAM" id="MobiDB-lite"/>
    </source>
</evidence>
<sequence length="169" mass="18636">MFVLAESNQLYVGDMLFYLISFIILAALVWHFAWKPVTDMMEKRAKRVANDIDSAQENRKKAATMAAQREAELKGSKQEAAKIVSDAKRSGENQRTKIVEAAQNDAASIKAQAATDAEQARQDALLSAKDDVANLSVEIASKLIQKQLNADDQQALIDSYIEGLVKHEA</sequence>
<keyword evidence="4 13" id="KW-0138">CF(0)</keyword>
<evidence type="ECO:0000256" key="4">
    <source>
        <dbReference type="ARBA" id="ARBA00022547"/>
    </source>
</evidence>
<comment type="function">
    <text evidence="13">Component of the F(0) channel, it forms part of the peripheral stalk, linking F(1) to F(0).</text>
</comment>
<comment type="subcellular location">
    <subcellularLocation>
        <location evidence="13">Cell membrane</location>
        <topology evidence="13">Single-pass membrane protein</topology>
    </subcellularLocation>
    <subcellularLocation>
        <location evidence="12">Endomembrane system</location>
        <topology evidence="12">Single-pass membrane protein</topology>
    </subcellularLocation>
</comment>
<evidence type="ECO:0000256" key="1">
    <source>
        <dbReference type="ARBA" id="ARBA00005513"/>
    </source>
</evidence>
<dbReference type="InterPro" id="IPR005864">
    <property type="entry name" value="ATP_synth_F0_bsu_bac"/>
</dbReference>
<dbReference type="InterPro" id="IPR028987">
    <property type="entry name" value="ATP_synth_B-like_membr_sf"/>
</dbReference>
<dbReference type="Pfam" id="PF00430">
    <property type="entry name" value="ATP-synt_B"/>
    <property type="match status" value="1"/>
</dbReference>
<evidence type="ECO:0000256" key="3">
    <source>
        <dbReference type="ARBA" id="ARBA00022475"/>
    </source>
</evidence>
<dbReference type="InterPro" id="IPR002146">
    <property type="entry name" value="ATP_synth_b/b'su_bac/chlpt"/>
</dbReference>
<evidence type="ECO:0000256" key="13">
    <source>
        <dbReference type="HAMAP-Rule" id="MF_01398"/>
    </source>
</evidence>
<feature type="transmembrane region" description="Helical" evidence="13">
    <location>
        <begin position="15"/>
        <end position="34"/>
    </location>
</feature>
<evidence type="ECO:0000256" key="11">
    <source>
        <dbReference type="ARBA" id="ARBA00025198"/>
    </source>
</evidence>
<keyword evidence="2 13" id="KW-0813">Transport</keyword>
<comment type="subunit">
    <text evidence="13">F-type ATPases have 2 components, F(1) - the catalytic core - and F(0) - the membrane proton channel. F(1) has five subunits: alpha(3), beta(3), gamma(1), delta(1), epsilon(1). F(0) has three main subunits: a(1), b(2) and c(10-14). The alpha and beta chains form an alternating ring which encloses part of the gamma chain. F(1) is attached to F(0) by a central stalk formed by the gamma and epsilon chains, while a peripheral stalk is formed by the delta and b chains.</text>
</comment>
<keyword evidence="3 13" id="KW-1003">Cell membrane</keyword>
<evidence type="ECO:0000256" key="5">
    <source>
        <dbReference type="ARBA" id="ARBA00022692"/>
    </source>
</evidence>